<accession>A0A8S9GQY2</accession>
<name>A0A8S9GQY2_BRACR</name>
<reference evidence="1" key="1">
    <citation type="submission" date="2019-12" db="EMBL/GenBank/DDBJ databases">
        <title>Genome sequencing and annotation of Brassica cretica.</title>
        <authorList>
            <person name="Studholme D.J."/>
            <person name="Sarris P.F."/>
        </authorList>
    </citation>
    <scope>NUCLEOTIDE SEQUENCE</scope>
    <source>
        <strain evidence="1">PFS-102/07</strain>
        <tissue evidence="1">Leaf</tissue>
    </source>
</reference>
<proteinExistence type="predicted"/>
<comment type="caution">
    <text evidence="1">The sequence shown here is derived from an EMBL/GenBank/DDBJ whole genome shotgun (WGS) entry which is preliminary data.</text>
</comment>
<dbReference type="PANTHER" id="PTHR33925">
    <property type="entry name" value="PLASTID DIVISION PROTEIN CDP1, CHLOROPLASTIC-RELATED"/>
    <property type="match status" value="1"/>
</dbReference>
<organism evidence="1">
    <name type="scientific">Brassica cretica</name>
    <name type="common">Mustard</name>
    <dbReference type="NCBI Taxonomy" id="69181"/>
    <lineage>
        <taxon>Eukaryota</taxon>
        <taxon>Viridiplantae</taxon>
        <taxon>Streptophyta</taxon>
        <taxon>Embryophyta</taxon>
        <taxon>Tracheophyta</taxon>
        <taxon>Spermatophyta</taxon>
        <taxon>Magnoliopsida</taxon>
        <taxon>eudicotyledons</taxon>
        <taxon>Gunneridae</taxon>
        <taxon>Pentapetalae</taxon>
        <taxon>rosids</taxon>
        <taxon>malvids</taxon>
        <taxon>Brassicales</taxon>
        <taxon>Brassicaceae</taxon>
        <taxon>Brassiceae</taxon>
        <taxon>Brassica</taxon>
    </lineage>
</organism>
<gene>
    <name evidence="1" type="ORF">F2Q70_00022970</name>
</gene>
<protein>
    <submittedName>
        <fullName evidence="1">Uncharacterized protein</fullName>
    </submittedName>
</protein>
<dbReference type="PANTHER" id="PTHR33925:SF2">
    <property type="entry name" value="PLASTID DIVISION PROTEIN CDP1, CHLOROPLASTIC"/>
    <property type="match status" value="1"/>
</dbReference>
<dbReference type="InterPro" id="IPR044685">
    <property type="entry name" value="CPD1-like"/>
</dbReference>
<dbReference type="AlphaFoldDB" id="A0A8S9GQY2"/>
<dbReference type="GO" id="GO:0010020">
    <property type="term" value="P:chloroplast fission"/>
    <property type="evidence" value="ECO:0007669"/>
    <property type="project" value="TreeGrafter"/>
</dbReference>
<dbReference type="GO" id="GO:0009706">
    <property type="term" value="C:chloroplast inner membrane"/>
    <property type="evidence" value="ECO:0007669"/>
    <property type="project" value="TreeGrafter"/>
</dbReference>
<dbReference type="EMBL" id="QGKY02001925">
    <property type="protein sequence ID" value="KAF2546232.1"/>
    <property type="molecule type" value="Genomic_DNA"/>
</dbReference>
<evidence type="ECO:0000313" key="1">
    <source>
        <dbReference type="EMBL" id="KAF2546232.1"/>
    </source>
</evidence>
<sequence>MPVLYTFPLLPSSSSLLRGISNRGTSIILHPPEVQISCFLVARSDPGEFDGFSCSLRRRRLNAGGAHVFDNAPSRTSSLAASTSTIEIPVTCYQLIGVSEKAEKDEVVKSVLNLKKTDAEEGYTMEAAAARQDLLMDVRDKLLFEPEYAGNLKENISPKSPLRIPWAWLPAALCLLQETKQELPCTSSDPFLMKLSDEASDDHCLQNHWRMKFLRLQRMDTLRLVLQY</sequence>